<feature type="domain" description="PLD phosphodiesterase" evidence="5">
    <location>
        <begin position="212"/>
        <end position="239"/>
    </location>
</feature>
<comment type="catalytic activity">
    <reaction evidence="1">
        <text>a 1,2-diacyl-sn-glycero-3-phosphocholine + H2O = a 1,2-diacyl-sn-glycero-3-phosphate + choline + H(+)</text>
        <dbReference type="Rhea" id="RHEA:14445"/>
        <dbReference type="ChEBI" id="CHEBI:15354"/>
        <dbReference type="ChEBI" id="CHEBI:15377"/>
        <dbReference type="ChEBI" id="CHEBI:15378"/>
        <dbReference type="ChEBI" id="CHEBI:57643"/>
        <dbReference type="ChEBI" id="CHEBI:58608"/>
        <dbReference type="EC" id="3.1.4.4"/>
    </reaction>
</comment>
<dbReference type="AlphaFoldDB" id="W0A1H3"/>
<sequence>MTGVAAPFIDAANAMRVEGPECPPFPVRDGCAVEPLVEAAEMYPAMERLVLDARKSVWLAFRVFDPDTRTRSAEAKARGLADWTALIIDAVQRGVSVRVMIADFEPVMADYLHAGSWASFRRLRDAAAPLDAAIATRLEIMIVMHEGELGWVWRQALRLAVGARARKVVAKLLDGDAADGGLSVRPGLWRYVLWRSGKPARIRAVPQLPRLWPATYHQKFAVIDGTTAVAGGLDLDERRWDDRRHRQRADQTWHDVSAIVRGPAVADAARHFATLWNAELPRYRAVVAEWSNGTGETLQLDPLTDAVELPPPAPGGQARVQFLRTRSRLSTSPVAFGPRAHVRELKAAHRSMIIGARRQLYIEAQFFRSAVAARWVVQALRASPGLEVIILVANVPEEIAFEGQGDNPAHRHGEYLQARALKRVVRAGGRDRVGLFTLAKREAVRRDEEDFVEDRGTAFGSGLIHIHAKLLIADGESCLLSSANINGRSFEWDTEFGLLWAHDDAGIAAFRDHLWRQLFAGHLDGSATLDDWRRAALANVDATPETRKGFVVPYQIGRARRFGRPYWFVPDDLV</sequence>
<evidence type="ECO:0000313" key="6">
    <source>
        <dbReference type="EMBL" id="AHE51789.1"/>
    </source>
</evidence>
<dbReference type="KEGG" id="ssan:NX02_00100"/>
<organism evidence="6 7">
    <name type="scientific">Sphingomonas sanxanigenens DSM 19645 = NX02</name>
    <dbReference type="NCBI Taxonomy" id="1123269"/>
    <lineage>
        <taxon>Bacteria</taxon>
        <taxon>Pseudomonadati</taxon>
        <taxon>Pseudomonadota</taxon>
        <taxon>Alphaproteobacteria</taxon>
        <taxon>Sphingomonadales</taxon>
        <taxon>Sphingomonadaceae</taxon>
        <taxon>Sphingomonas</taxon>
    </lineage>
</organism>
<evidence type="ECO:0000313" key="7">
    <source>
        <dbReference type="Proteomes" id="UP000018851"/>
    </source>
</evidence>
<dbReference type="SUPFAM" id="SSF56024">
    <property type="entry name" value="Phospholipase D/nuclease"/>
    <property type="match status" value="2"/>
</dbReference>
<accession>W0A1H3</accession>
<proteinExistence type="predicted"/>
<dbReference type="InterPro" id="IPR001736">
    <property type="entry name" value="PLipase_D/transphosphatidylase"/>
</dbReference>
<dbReference type="PANTHER" id="PTHR18896">
    <property type="entry name" value="PHOSPHOLIPASE D"/>
    <property type="match status" value="1"/>
</dbReference>
<keyword evidence="4" id="KW-0443">Lipid metabolism</keyword>
<evidence type="ECO:0000256" key="1">
    <source>
        <dbReference type="ARBA" id="ARBA00000798"/>
    </source>
</evidence>
<keyword evidence="2" id="KW-0677">Repeat</keyword>
<dbReference type="SMART" id="SM00155">
    <property type="entry name" value="PLDc"/>
    <property type="match status" value="2"/>
</dbReference>
<dbReference type="PROSITE" id="PS50035">
    <property type="entry name" value="PLD"/>
    <property type="match status" value="2"/>
</dbReference>
<keyword evidence="7" id="KW-1185">Reference proteome</keyword>
<dbReference type="GO" id="GO:0004630">
    <property type="term" value="F:phospholipase D activity"/>
    <property type="evidence" value="ECO:0007669"/>
    <property type="project" value="UniProtKB-EC"/>
</dbReference>
<dbReference type="GO" id="GO:0009395">
    <property type="term" value="P:phospholipid catabolic process"/>
    <property type="evidence" value="ECO:0007669"/>
    <property type="project" value="TreeGrafter"/>
</dbReference>
<keyword evidence="3" id="KW-0378">Hydrolase</keyword>
<protein>
    <recommendedName>
        <fullName evidence="5">PLD phosphodiesterase domain-containing protein</fullName>
    </recommendedName>
</protein>
<dbReference type="Proteomes" id="UP000018851">
    <property type="component" value="Chromosome"/>
</dbReference>
<evidence type="ECO:0000259" key="5">
    <source>
        <dbReference type="PROSITE" id="PS50035"/>
    </source>
</evidence>
<reference evidence="6 7" key="1">
    <citation type="submission" date="2013-07" db="EMBL/GenBank/DDBJ databases">
        <title>Completed genome of Sphingomonas sanxanigenens NX02.</title>
        <authorList>
            <person name="Ma T."/>
            <person name="Huang H."/>
            <person name="Wu M."/>
            <person name="Li X."/>
            <person name="Li G."/>
        </authorList>
    </citation>
    <scope>NUCLEOTIDE SEQUENCE [LARGE SCALE GENOMIC DNA]</scope>
    <source>
        <strain evidence="6 7">NX02</strain>
    </source>
</reference>
<evidence type="ECO:0000256" key="2">
    <source>
        <dbReference type="ARBA" id="ARBA00022737"/>
    </source>
</evidence>
<dbReference type="Gene3D" id="3.30.870.10">
    <property type="entry name" value="Endonuclease Chain A"/>
    <property type="match status" value="2"/>
</dbReference>
<name>W0A1H3_9SPHN</name>
<dbReference type="OrthoDB" id="8828485at2"/>
<dbReference type="eggNOG" id="COG1502">
    <property type="taxonomic scope" value="Bacteria"/>
</dbReference>
<dbReference type="PATRIC" id="fig|1123269.5.peg.19"/>
<dbReference type="EMBL" id="CP006644">
    <property type="protein sequence ID" value="AHE51789.1"/>
    <property type="molecule type" value="Genomic_DNA"/>
</dbReference>
<evidence type="ECO:0000256" key="3">
    <source>
        <dbReference type="ARBA" id="ARBA00022801"/>
    </source>
</evidence>
<dbReference type="STRING" id="1123269.NX02_00100"/>
<dbReference type="RefSeq" id="WP_025290178.1">
    <property type="nucleotide sequence ID" value="NZ_CP006644.1"/>
</dbReference>
<dbReference type="HOGENOM" id="CLU_550811_0_0_5"/>
<feature type="domain" description="PLD phosphodiesterase" evidence="5">
    <location>
        <begin position="462"/>
        <end position="489"/>
    </location>
</feature>
<evidence type="ECO:0000256" key="4">
    <source>
        <dbReference type="ARBA" id="ARBA00023098"/>
    </source>
</evidence>
<dbReference type="PANTHER" id="PTHR18896:SF76">
    <property type="entry name" value="PHOSPHOLIPASE"/>
    <property type="match status" value="1"/>
</dbReference>
<dbReference type="InterPro" id="IPR015679">
    <property type="entry name" value="PLipase_D_fam"/>
</dbReference>
<gene>
    <name evidence="6" type="ORF">NX02_00100</name>
</gene>